<dbReference type="SUPFAM" id="SSF56935">
    <property type="entry name" value="Porins"/>
    <property type="match status" value="1"/>
</dbReference>
<dbReference type="Pfam" id="PF05275">
    <property type="entry name" value="CopB"/>
    <property type="match status" value="1"/>
</dbReference>
<evidence type="ECO:0000313" key="3">
    <source>
        <dbReference type="Proteomes" id="UP000501063"/>
    </source>
</evidence>
<gene>
    <name evidence="2" type="ORF">G5B91_34285</name>
</gene>
<dbReference type="AlphaFoldDB" id="A0A6G6J878"/>
<evidence type="ECO:0000256" key="1">
    <source>
        <dbReference type="SAM" id="MobiDB-lite"/>
    </source>
</evidence>
<geneLocation type="plasmid" evidence="3">
    <name>ppnihbp1_1</name>
</geneLocation>
<dbReference type="KEGG" id="pnt:G5B91_34285"/>
<accession>A0A6G6J878</accession>
<dbReference type="GO" id="GO:0006878">
    <property type="term" value="P:intracellular copper ion homeostasis"/>
    <property type="evidence" value="ECO:0007669"/>
    <property type="project" value="InterPro"/>
</dbReference>
<proteinExistence type="predicted"/>
<reference evidence="2 3" key="1">
    <citation type="submission" date="2020-02" db="EMBL/GenBank/DDBJ databases">
        <title>Integrative conjugative elements (ICEs) and plasmids drive adaptation of Pseudomonas nitroreducens strain HBP1 to wastewater environment.</title>
        <authorList>
            <person name="Sentchilo V."/>
            <person name="Carraro N."/>
            <person name="Bertelli C."/>
            <person name="van der Meer J.R."/>
        </authorList>
    </citation>
    <scope>NUCLEOTIDE SEQUENCE [LARGE SCALE GENOMIC DNA]</scope>
    <source>
        <strain evidence="2 3">HBP1</strain>
        <plasmid evidence="3">ppnihbp1_1</plasmid>
    </source>
</reference>
<dbReference type="GO" id="GO:0009279">
    <property type="term" value="C:cell outer membrane"/>
    <property type="evidence" value="ECO:0007669"/>
    <property type="project" value="InterPro"/>
</dbReference>
<feature type="region of interest" description="Disordered" evidence="1">
    <location>
        <begin position="58"/>
        <end position="102"/>
    </location>
</feature>
<dbReference type="Proteomes" id="UP000501063">
    <property type="component" value="Plasmid pPniHBP1_1"/>
</dbReference>
<keyword evidence="2" id="KW-0614">Plasmid</keyword>
<dbReference type="EMBL" id="CP049142">
    <property type="protein sequence ID" value="QIE91413.1"/>
    <property type="molecule type" value="Genomic_DNA"/>
</dbReference>
<sequence>MDLEQTRHPVLTGIAILGMSLLPLAGALAGEPMQGMDGSQMQGMDHSQMQGMDHSQMQGMDHSQMQGMDHSQMQGMDHSQMQDTDYSDMQGMQPAAPLESRTPIPVLTDADRAAVYEGSMDHHMGGQALNSLFVIDQLEWQDADQGSALSWEANGWVGGNVDRLWLRSEGERLNGVTENAELQALWGHATGPWWDVVGGVRQDFKPGSPQTWAAFGIQGLALYDFETQATAFLGEGGQSALRLKGDYDILLTNRLILQPTAEVNLYGRNDPQRATGSGLSDSEVGLRLRYEVVREFAPYIGVTWNHLYGKTADYASEEGEDSSDTRLVLGVRMWF</sequence>
<dbReference type="GO" id="GO:0005507">
    <property type="term" value="F:copper ion binding"/>
    <property type="evidence" value="ECO:0007669"/>
    <property type="project" value="InterPro"/>
</dbReference>
<dbReference type="InterPro" id="IPR007939">
    <property type="entry name" value="Cu-R_B_prcur"/>
</dbReference>
<protein>
    <submittedName>
        <fullName evidence="2">Copper resistance protein CopB</fullName>
    </submittedName>
</protein>
<evidence type="ECO:0000313" key="2">
    <source>
        <dbReference type="EMBL" id="QIE91413.1"/>
    </source>
</evidence>
<feature type="compositionally biased region" description="Polar residues" evidence="1">
    <location>
        <begin position="58"/>
        <end position="84"/>
    </location>
</feature>
<dbReference type="RefSeq" id="WP_038803767.1">
    <property type="nucleotide sequence ID" value="NZ_CP049142.1"/>
</dbReference>
<organism evidence="2 3">
    <name type="scientific">Pseudomonas nitroreducens</name>
    <dbReference type="NCBI Taxonomy" id="46680"/>
    <lineage>
        <taxon>Bacteria</taxon>
        <taxon>Pseudomonadati</taxon>
        <taxon>Pseudomonadota</taxon>
        <taxon>Gammaproteobacteria</taxon>
        <taxon>Pseudomonadales</taxon>
        <taxon>Pseudomonadaceae</taxon>
        <taxon>Pseudomonas</taxon>
    </lineage>
</organism>
<name>A0A6G6J878_PSENT</name>